<keyword evidence="1" id="KW-0472">Membrane</keyword>
<feature type="transmembrane region" description="Helical" evidence="1">
    <location>
        <begin position="355"/>
        <end position="372"/>
    </location>
</feature>
<evidence type="ECO:0000313" key="2">
    <source>
        <dbReference type="EMBL" id="SEL48352.1"/>
    </source>
</evidence>
<keyword evidence="1" id="KW-0812">Transmembrane</keyword>
<dbReference type="AlphaFoldDB" id="A0A1H7QK55"/>
<feature type="transmembrane region" description="Helical" evidence="1">
    <location>
        <begin position="454"/>
        <end position="473"/>
    </location>
</feature>
<sequence>MKKVWVFAVLLALGAGAAYHFGYLARWLEGPRFIPKDPVLLSYFRPDTSEWLLVQATELDLRFSGESQAKLAQQLQEFHAKTGIDVRKDVDALAVSLGLAAVRGRFDWDRLSAHLQSQGYALTELGGVPAAVKSEAVDVALDGRYLLLGPQGELELALSRKRQGEGLGNGSPMVKALDEQGWEHAMLGGMVSGPLLSLLQETVALPAQSLLGVLDLNAEGAEVRGFASTNGRIQAELLRAALEVARKALLVGAALDSTPESRTLRASLEAATLETDAQGRVRGTLRFPHALAEQTSANLSQYPVPEPLQKWFQLFTGGTPAAEGAPPVVPPPALSSPVAAATAGAPVRLDWKPPVLGLVLLVFALVTMGAQTRPGMFNVLFHPLFLLPFLVSTLGVFVFRWTGHAGGAFDVLALPMPEWHRFAAYPVAQTVALSAAVPLVLALLAALVRFLRPFAAGLGVGFSAYLAVKALAAPSVPLIPPAYTLYWYVGNAVAALLIARLALPPRRAKEPQPRRGPGSRR</sequence>
<feature type="transmembrane region" description="Helical" evidence="1">
    <location>
        <begin position="422"/>
        <end position="447"/>
    </location>
</feature>
<keyword evidence="3" id="KW-1185">Reference proteome</keyword>
<proteinExistence type="predicted"/>
<evidence type="ECO:0000313" key="3">
    <source>
        <dbReference type="Proteomes" id="UP000182719"/>
    </source>
</evidence>
<reference evidence="3" key="1">
    <citation type="submission" date="2016-10" db="EMBL/GenBank/DDBJ databases">
        <authorList>
            <person name="Varghese N."/>
            <person name="Submissions S."/>
        </authorList>
    </citation>
    <scope>NUCLEOTIDE SEQUENCE [LARGE SCALE GENOMIC DNA]</scope>
    <source>
        <strain evidence="3">DSM 17044</strain>
    </source>
</reference>
<name>A0A1H7QK55_STIAU</name>
<feature type="transmembrane region" description="Helical" evidence="1">
    <location>
        <begin position="485"/>
        <end position="503"/>
    </location>
</feature>
<keyword evidence="1" id="KW-1133">Transmembrane helix</keyword>
<feature type="transmembrane region" description="Helical" evidence="1">
    <location>
        <begin position="384"/>
        <end position="402"/>
    </location>
</feature>
<dbReference type="EMBL" id="FOAP01000006">
    <property type="protein sequence ID" value="SEL48352.1"/>
    <property type="molecule type" value="Genomic_DNA"/>
</dbReference>
<protein>
    <submittedName>
        <fullName evidence="2">Uncharacterized protein</fullName>
    </submittedName>
</protein>
<evidence type="ECO:0000256" key="1">
    <source>
        <dbReference type="SAM" id="Phobius"/>
    </source>
</evidence>
<gene>
    <name evidence="2" type="ORF">SAMN05444354_106175</name>
</gene>
<dbReference type="RefSeq" id="WP_075006877.1">
    <property type="nucleotide sequence ID" value="NZ_FOAP01000006.1"/>
</dbReference>
<accession>A0A1H7QK55</accession>
<organism evidence="2 3">
    <name type="scientific">Stigmatella aurantiaca</name>
    <dbReference type="NCBI Taxonomy" id="41"/>
    <lineage>
        <taxon>Bacteria</taxon>
        <taxon>Pseudomonadati</taxon>
        <taxon>Myxococcota</taxon>
        <taxon>Myxococcia</taxon>
        <taxon>Myxococcales</taxon>
        <taxon>Cystobacterineae</taxon>
        <taxon>Archangiaceae</taxon>
        <taxon>Stigmatella</taxon>
    </lineage>
</organism>
<dbReference type="Proteomes" id="UP000182719">
    <property type="component" value="Unassembled WGS sequence"/>
</dbReference>
<dbReference type="OrthoDB" id="5496530at2"/>